<keyword evidence="1" id="KW-0732">Signal</keyword>
<dbReference type="eggNOG" id="COG2096">
    <property type="taxonomic scope" value="Bacteria"/>
</dbReference>
<dbReference type="Pfam" id="PF09411">
    <property type="entry name" value="PagL"/>
    <property type="match status" value="1"/>
</dbReference>
<evidence type="ECO:0000256" key="1">
    <source>
        <dbReference type="SAM" id="SignalP"/>
    </source>
</evidence>
<evidence type="ECO:0008006" key="4">
    <source>
        <dbReference type="Google" id="ProtNLM"/>
    </source>
</evidence>
<evidence type="ECO:0000313" key="2">
    <source>
        <dbReference type="EMBL" id="ERL45975.1"/>
    </source>
</evidence>
<dbReference type="EMBL" id="AWXE01000005">
    <property type="protein sequence ID" value="ERL45975.1"/>
    <property type="molecule type" value="Genomic_DNA"/>
</dbReference>
<accession>U2WQX1</accession>
<proteinExistence type="predicted"/>
<keyword evidence="3" id="KW-1185">Reference proteome</keyword>
<evidence type="ECO:0000313" key="3">
    <source>
        <dbReference type="Proteomes" id="UP000016762"/>
    </source>
</evidence>
<feature type="chain" id="PRO_5004635818" description="Acyloxyacyl hydrolase" evidence="1">
    <location>
        <begin position="32"/>
        <end position="194"/>
    </location>
</feature>
<dbReference type="STRING" id="1397666.RS24_02041"/>
<dbReference type="Proteomes" id="UP000016762">
    <property type="component" value="Unassembled WGS sequence"/>
</dbReference>
<feature type="signal peptide" evidence="1">
    <location>
        <begin position="1"/>
        <end position="31"/>
    </location>
</feature>
<gene>
    <name evidence="2" type="ORF">RS24_02041</name>
</gene>
<protein>
    <recommendedName>
        <fullName evidence="4">Acyloxyacyl hydrolase</fullName>
    </recommendedName>
</protein>
<dbReference type="AlphaFoldDB" id="U2WQX1"/>
<dbReference type="Gene3D" id="2.40.160.20">
    <property type="match status" value="1"/>
</dbReference>
<comment type="caution">
    <text evidence="2">The sequence shown here is derived from an EMBL/GenBank/DDBJ whole genome shotgun (WGS) entry which is preliminary data.</text>
</comment>
<name>U2WQX1_9PROT</name>
<sequence length="194" mass="21437">MHNNSNTVSKMPFFALGLFIALSLISQPVSAETKALNSGIDSFTFGIMQQDVESNPIEDSISINLEVLFATKLKSLPWSPHPVIGATINTDNDTNQLYGGMAWQYDFSERFFTEIFLGGAIHDGEEDPDTPLAGNREAHRAYGCPLNFRESLSFGWRLSSQYSLMATVSHMSNASLCDENDGLTNAGIRVSRRY</sequence>
<reference evidence="2 3" key="1">
    <citation type="journal article" date="2014" name="FEMS Microbiol. Ecol.">
        <title>Genomic differentiation among two strains of the PS1 clade isolated from geographically separated marine habitats.</title>
        <authorList>
            <person name="Jimenez-Infante F."/>
            <person name="Ngugi D.K."/>
            <person name="Alam I."/>
            <person name="Rashid M."/>
            <person name="Baalawi W."/>
            <person name="Kamau A.A."/>
            <person name="Bajic V.B."/>
            <person name="Stingl U."/>
        </authorList>
    </citation>
    <scope>NUCLEOTIDE SEQUENCE [LARGE SCALE GENOMIC DNA]</scope>
    <source>
        <strain evidence="2 3">RS24</strain>
    </source>
</reference>
<organism evidence="2 3">
    <name type="scientific">Candidatus Micropelagius thuwalensis</name>
    <dbReference type="NCBI Taxonomy" id="1397666"/>
    <lineage>
        <taxon>Bacteria</taxon>
        <taxon>Pseudomonadati</taxon>
        <taxon>Pseudomonadota</taxon>
        <taxon>Alphaproteobacteria</taxon>
        <taxon>PS1 clade</taxon>
        <taxon>Candidatus Micropelagius</taxon>
    </lineage>
</organism>
<dbReference type="InterPro" id="IPR018550">
    <property type="entry name" value="Lipid-A_deacylase-rel"/>
</dbReference>